<reference evidence="1" key="2">
    <citation type="submission" date="2025-09" db="UniProtKB">
        <authorList>
            <consortium name="Ensembl"/>
        </authorList>
    </citation>
    <scope>IDENTIFICATION</scope>
</reference>
<protein>
    <submittedName>
        <fullName evidence="1">Uncharacterized protein</fullName>
    </submittedName>
</protein>
<dbReference type="GeneTree" id="ENSGT00950000185291"/>
<dbReference type="AlphaFoldDB" id="A0A8C5Z4C1"/>
<dbReference type="Proteomes" id="UP000694407">
    <property type="component" value="Unplaced"/>
</dbReference>
<keyword evidence="2" id="KW-1185">Reference proteome</keyword>
<name>A0A8C5Z4C1_MARMA</name>
<sequence length="56" mass="6459">VYAAPDPYIFSIYKTEAKTKLHLRQTSTVFFPFRDVASSDIYSGKYFPKASYLSEL</sequence>
<evidence type="ECO:0000313" key="1">
    <source>
        <dbReference type="Ensembl" id="ENSMMMP00000009268.1"/>
    </source>
</evidence>
<organism evidence="1 2">
    <name type="scientific">Marmota marmota marmota</name>
    <name type="common">Alpine marmot</name>
    <dbReference type="NCBI Taxonomy" id="9994"/>
    <lineage>
        <taxon>Eukaryota</taxon>
        <taxon>Metazoa</taxon>
        <taxon>Chordata</taxon>
        <taxon>Craniata</taxon>
        <taxon>Vertebrata</taxon>
        <taxon>Euteleostomi</taxon>
        <taxon>Mammalia</taxon>
        <taxon>Eutheria</taxon>
        <taxon>Euarchontoglires</taxon>
        <taxon>Glires</taxon>
        <taxon>Rodentia</taxon>
        <taxon>Sciuromorpha</taxon>
        <taxon>Sciuridae</taxon>
        <taxon>Xerinae</taxon>
        <taxon>Marmotini</taxon>
        <taxon>Marmota</taxon>
    </lineage>
</organism>
<accession>A0A8C5Z4C1</accession>
<reference evidence="1" key="1">
    <citation type="submission" date="2025-08" db="UniProtKB">
        <authorList>
            <consortium name="Ensembl"/>
        </authorList>
    </citation>
    <scope>IDENTIFICATION</scope>
</reference>
<proteinExistence type="predicted"/>
<evidence type="ECO:0000313" key="2">
    <source>
        <dbReference type="Proteomes" id="UP000694407"/>
    </source>
</evidence>
<dbReference type="Ensembl" id="ENSMMMT00000010588.1">
    <property type="protein sequence ID" value="ENSMMMP00000009268.1"/>
    <property type="gene ID" value="ENSMMMG00000008306.1"/>
</dbReference>